<name>A0A6J4IIK7_9ACTN</name>
<feature type="non-terminal residue" evidence="2">
    <location>
        <position position="89"/>
    </location>
</feature>
<feature type="compositionally biased region" description="Low complexity" evidence="1">
    <location>
        <begin position="64"/>
        <end position="77"/>
    </location>
</feature>
<feature type="region of interest" description="Disordered" evidence="1">
    <location>
        <begin position="1"/>
        <end position="89"/>
    </location>
</feature>
<evidence type="ECO:0000256" key="1">
    <source>
        <dbReference type="SAM" id="MobiDB-lite"/>
    </source>
</evidence>
<reference evidence="2" key="1">
    <citation type="submission" date="2020-02" db="EMBL/GenBank/DDBJ databases">
        <authorList>
            <person name="Meier V. D."/>
        </authorList>
    </citation>
    <scope>NUCLEOTIDE SEQUENCE</scope>
    <source>
        <strain evidence="2">AVDCRST_MAG20</strain>
    </source>
</reference>
<accession>A0A6J4IIK7</accession>
<dbReference type="GO" id="GO:0005840">
    <property type="term" value="C:ribosome"/>
    <property type="evidence" value="ECO:0007669"/>
    <property type="project" value="UniProtKB-KW"/>
</dbReference>
<dbReference type="EMBL" id="CADCSY010000104">
    <property type="protein sequence ID" value="CAA9252732.1"/>
    <property type="molecule type" value="Genomic_DNA"/>
</dbReference>
<gene>
    <name evidence="2" type="ORF">AVDCRST_MAG20-2349</name>
</gene>
<dbReference type="AlphaFoldDB" id="A0A6J4IIK7"/>
<protein>
    <submittedName>
        <fullName evidence="2">SSU ribosomal protein S16p</fullName>
    </submittedName>
</protein>
<proteinExistence type="predicted"/>
<sequence>GRQAPPHADGQEEAADLPGGRGRQPLPPQRAVHRDPRHLRAPPRAVRREDRQRQGGGLAPQGCPAHRPGRAAPAPDRCVGRVQGRRHLV</sequence>
<evidence type="ECO:0000313" key="2">
    <source>
        <dbReference type="EMBL" id="CAA9252732.1"/>
    </source>
</evidence>
<keyword evidence="2" id="KW-0689">Ribosomal protein</keyword>
<keyword evidence="2" id="KW-0687">Ribonucleoprotein</keyword>
<feature type="non-terminal residue" evidence="2">
    <location>
        <position position="1"/>
    </location>
</feature>
<organism evidence="2">
    <name type="scientific">uncultured Acidimicrobiales bacterium</name>
    <dbReference type="NCBI Taxonomy" id="310071"/>
    <lineage>
        <taxon>Bacteria</taxon>
        <taxon>Bacillati</taxon>
        <taxon>Actinomycetota</taxon>
        <taxon>Acidimicrobiia</taxon>
        <taxon>Acidimicrobiales</taxon>
        <taxon>environmental samples</taxon>
    </lineage>
</organism>